<keyword evidence="3" id="KW-1185">Reference proteome</keyword>
<dbReference type="Proteomes" id="UP000092460">
    <property type="component" value="Unassembled WGS sequence"/>
</dbReference>
<dbReference type="EMBL" id="JXJN01007897">
    <property type="status" value="NOT_ANNOTATED_CDS"/>
    <property type="molecule type" value="Genomic_DNA"/>
</dbReference>
<feature type="signal peptide" evidence="1">
    <location>
        <begin position="1"/>
        <end position="23"/>
    </location>
</feature>
<dbReference type="EnsemblMetazoa" id="GPPI017718-RA">
    <property type="protein sequence ID" value="GPPI017718-PA"/>
    <property type="gene ID" value="GPPI017718"/>
</dbReference>
<dbReference type="EMBL" id="JXJN01007896">
    <property type="status" value="NOT_ANNOTATED_CDS"/>
    <property type="molecule type" value="Genomic_DNA"/>
</dbReference>
<organism evidence="2 3">
    <name type="scientific">Glossina palpalis gambiensis</name>
    <dbReference type="NCBI Taxonomy" id="67801"/>
    <lineage>
        <taxon>Eukaryota</taxon>
        <taxon>Metazoa</taxon>
        <taxon>Ecdysozoa</taxon>
        <taxon>Arthropoda</taxon>
        <taxon>Hexapoda</taxon>
        <taxon>Insecta</taxon>
        <taxon>Pterygota</taxon>
        <taxon>Neoptera</taxon>
        <taxon>Endopterygota</taxon>
        <taxon>Diptera</taxon>
        <taxon>Brachycera</taxon>
        <taxon>Muscomorpha</taxon>
        <taxon>Hippoboscoidea</taxon>
        <taxon>Glossinidae</taxon>
        <taxon>Glossina</taxon>
    </lineage>
</organism>
<reference evidence="3" key="1">
    <citation type="submission" date="2015-01" db="EMBL/GenBank/DDBJ databases">
        <authorList>
            <person name="Aksoy S."/>
            <person name="Warren W."/>
            <person name="Wilson R.K."/>
        </authorList>
    </citation>
    <scope>NUCLEOTIDE SEQUENCE [LARGE SCALE GENOMIC DNA]</scope>
    <source>
        <strain evidence="3">IAEA</strain>
    </source>
</reference>
<dbReference type="AlphaFoldDB" id="A0A1B0B3L4"/>
<accession>A0A1B0B3L4</accession>
<evidence type="ECO:0000313" key="3">
    <source>
        <dbReference type="Proteomes" id="UP000092460"/>
    </source>
</evidence>
<protein>
    <submittedName>
        <fullName evidence="2">Uncharacterized protein</fullName>
    </submittedName>
</protein>
<evidence type="ECO:0000313" key="2">
    <source>
        <dbReference type="EnsemblMetazoa" id="GPPI017718-PA"/>
    </source>
</evidence>
<sequence length="75" mass="8649">MPPLAIVLLWFSTVAATVALVAAALPLRSISDERHEDEVSNEELRRLFCERWPKHTQLRNIFAMFCTVMDLFLMS</sequence>
<keyword evidence="1" id="KW-0732">Signal</keyword>
<name>A0A1B0B3L4_9MUSC</name>
<proteinExistence type="predicted"/>
<feature type="chain" id="PRO_5008404448" evidence="1">
    <location>
        <begin position="24"/>
        <end position="75"/>
    </location>
</feature>
<evidence type="ECO:0000256" key="1">
    <source>
        <dbReference type="SAM" id="SignalP"/>
    </source>
</evidence>
<dbReference type="VEuPathDB" id="VectorBase:GPPI017718"/>
<reference evidence="2" key="2">
    <citation type="submission" date="2020-05" db="UniProtKB">
        <authorList>
            <consortium name="EnsemblMetazoa"/>
        </authorList>
    </citation>
    <scope>IDENTIFICATION</scope>
    <source>
        <strain evidence="2">IAEA</strain>
    </source>
</reference>